<keyword evidence="4" id="KW-1185">Reference proteome</keyword>
<dbReference type="Gene3D" id="3.30.530.20">
    <property type="match status" value="1"/>
</dbReference>
<evidence type="ECO:0000256" key="1">
    <source>
        <dbReference type="ARBA" id="ARBA00006817"/>
    </source>
</evidence>
<dbReference type="SUPFAM" id="SSF55961">
    <property type="entry name" value="Bet v1-like"/>
    <property type="match status" value="1"/>
</dbReference>
<gene>
    <name evidence="3" type="ORF">PX52LOC_01508</name>
</gene>
<dbReference type="AlphaFoldDB" id="A0A5C1A8L7"/>
<dbReference type="InterPro" id="IPR013538">
    <property type="entry name" value="ASHA1/2-like_C"/>
</dbReference>
<reference evidence="4" key="1">
    <citation type="submission" date="2019-08" db="EMBL/GenBank/DDBJ databases">
        <title>Limnoglobus roseus gen. nov., sp. nov., a novel freshwater planctomycete with a giant genome from the family Gemmataceae.</title>
        <authorList>
            <person name="Kulichevskaya I.S."/>
            <person name="Naumoff D.G."/>
            <person name="Miroshnikov K."/>
            <person name="Ivanova A."/>
            <person name="Philippov D.A."/>
            <person name="Hakobyan A."/>
            <person name="Rijpstra I.C."/>
            <person name="Sinninghe Damste J.S."/>
            <person name="Liesack W."/>
            <person name="Dedysh S.N."/>
        </authorList>
    </citation>
    <scope>NUCLEOTIDE SEQUENCE [LARGE SCALE GENOMIC DNA]</scope>
    <source>
        <strain evidence="4">PX52</strain>
    </source>
</reference>
<name>A0A5C1A8L7_9BACT</name>
<evidence type="ECO:0000313" key="3">
    <source>
        <dbReference type="EMBL" id="QEL14617.1"/>
    </source>
</evidence>
<protein>
    <recommendedName>
        <fullName evidence="2">Activator of Hsp90 ATPase homologue 1/2-like C-terminal domain-containing protein</fullName>
    </recommendedName>
</protein>
<comment type="similarity">
    <text evidence="1">Belongs to the AHA1 family.</text>
</comment>
<dbReference type="InterPro" id="IPR023393">
    <property type="entry name" value="START-like_dom_sf"/>
</dbReference>
<dbReference type="RefSeq" id="WP_149109501.1">
    <property type="nucleotide sequence ID" value="NZ_CP042425.1"/>
</dbReference>
<feature type="domain" description="Activator of Hsp90 ATPase homologue 1/2-like C-terminal" evidence="2">
    <location>
        <begin position="22"/>
        <end position="153"/>
    </location>
</feature>
<dbReference type="KEGG" id="lrs:PX52LOC_01508"/>
<dbReference type="EMBL" id="CP042425">
    <property type="protein sequence ID" value="QEL14617.1"/>
    <property type="molecule type" value="Genomic_DNA"/>
</dbReference>
<sequence>MLNPRMMKPAQSYQVGFEVSIRAPRERVWAALVQETTNWWPKDFFSAENPEGFVIEGQLGGRVYEAWHGGGGVLWGTVVVWSPGYRMTWACEMYPDWTGPGRSFVTFDLEDHGMETMIKVSDSGICISASQAATSLGSGWQRLIGMHFKSYVEAAMWSGPNAAHDSGRLSVHFDMAPNGSGRVPPSRPRM</sequence>
<dbReference type="OrthoDB" id="3638769at2"/>
<accession>A0A5C1A8L7</accession>
<organism evidence="3 4">
    <name type="scientific">Limnoglobus roseus</name>
    <dbReference type="NCBI Taxonomy" id="2598579"/>
    <lineage>
        <taxon>Bacteria</taxon>
        <taxon>Pseudomonadati</taxon>
        <taxon>Planctomycetota</taxon>
        <taxon>Planctomycetia</taxon>
        <taxon>Gemmatales</taxon>
        <taxon>Gemmataceae</taxon>
        <taxon>Limnoglobus</taxon>
    </lineage>
</organism>
<evidence type="ECO:0000313" key="4">
    <source>
        <dbReference type="Proteomes" id="UP000324974"/>
    </source>
</evidence>
<evidence type="ECO:0000259" key="2">
    <source>
        <dbReference type="Pfam" id="PF08327"/>
    </source>
</evidence>
<dbReference type="Pfam" id="PF08327">
    <property type="entry name" value="AHSA1"/>
    <property type="match status" value="1"/>
</dbReference>
<dbReference type="Proteomes" id="UP000324974">
    <property type="component" value="Chromosome"/>
</dbReference>
<proteinExistence type="inferred from homology"/>